<evidence type="ECO:0008006" key="3">
    <source>
        <dbReference type="Google" id="ProtNLM"/>
    </source>
</evidence>
<name>A0A4Y8LY29_9BACL</name>
<reference evidence="1 2" key="1">
    <citation type="submission" date="2019-03" db="EMBL/GenBank/DDBJ databases">
        <title>Cohnella endophytica sp. nov., a novel endophytic bacterium isolated from bark of Sonneratia apetala.</title>
        <authorList>
            <person name="Tuo L."/>
        </authorList>
    </citation>
    <scope>NUCLEOTIDE SEQUENCE [LARGE SCALE GENOMIC DNA]</scope>
    <source>
        <strain evidence="1 2">CCTCC AB 208254</strain>
    </source>
</reference>
<comment type="caution">
    <text evidence="1">The sequence shown here is derived from an EMBL/GenBank/DDBJ whole genome shotgun (WGS) entry which is preliminary data.</text>
</comment>
<dbReference type="OrthoDB" id="2572390at2"/>
<dbReference type="SUPFAM" id="SSF63825">
    <property type="entry name" value="YWTD domain"/>
    <property type="match status" value="1"/>
</dbReference>
<organism evidence="1 2">
    <name type="scientific">Cohnella luojiensis</name>
    <dbReference type="NCBI Taxonomy" id="652876"/>
    <lineage>
        <taxon>Bacteria</taxon>
        <taxon>Bacillati</taxon>
        <taxon>Bacillota</taxon>
        <taxon>Bacilli</taxon>
        <taxon>Bacillales</taxon>
        <taxon>Paenibacillaceae</taxon>
        <taxon>Cohnella</taxon>
    </lineage>
</organism>
<keyword evidence="2" id="KW-1185">Reference proteome</keyword>
<evidence type="ECO:0000313" key="2">
    <source>
        <dbReference type="Proteomes" id="UP000297900"/>
    </source>
</evidence>
<dbReference type="RefSeq" id="WP_135151997.1">
    <property type="nucleotide sequence ID" value="NZ_SOMN01000010.1"/>
</dbReference>
<proteinExistence type="predicted"/>
<dbReference type="Proteomes" id="UP000297900">
    <property type="component" value="Unassembled WGS sequence"/>
</dbReference>
<sequence>MSETQGMYFGLNQKILISCCNLNGGLFELTIKDDSVHLERILHDNLRGMAKFQDQIVLVSGVEVLILDNEYRVVKRKASDRSADYHGVGVYKDKAFIVETDQNRVGIYDLSDLSRVDEIKLSPEEIDVNHVNDLFIKDNKLYISMFADTGHGLWRNLPLNSGVIVEYCLKTNNRIGICLHSLHQPHSPLFIMMYYIIVIPQNFK</sequence>
<dbReference type="EMBL" id="SOMN01000010">
    <property type="protein sequence ID" value="TFE27172.1"/>
    <property type="molecule type" value="Genomic_DNA"/>
</dbReference>
<gene>
    <name evidence="1" type="ORF">E2980_09715</name>
</gene>
<accession>A0A4Y8LY29</accession>
<evidence type="ECO:0000313" key="1">
    <source>
        <dbReference type="EMBL" id="TFE27172.1"/>
    </source>
</evidence>
<dbReference type="AlphaFoldDB" id="A0A4Y8LY29"/>
<protein>
    <recommendedName>
        <fullName evidence="3">DUF4915 domain-containing protein</fullName>
    </recommendedName>
</protein>